<dbReference type="Pfam" id="PF03480">
    <property type="entry name" value="DctP"/>
    <property type="match status" value="1"/>
</dbReference>
<evidence type="ECO:0000256" key="2">
    <source>
        <dbReference type="SAM" id="SignalP"/>
    </source>
</evidence>
<dbReference type="RefSeq" id="WP_018575484.1">
    <property type="nucleotide sequence ID" value="NZ_CP065725.1"/>
</dbReference>
<evidence type="ECO:0000313" key="3">
    <source>
        <dbReference type="EMBL" id="SUA55225.1"/>
    </source>
</evidence>
<proteinExistence type="predicted"/>
<dbReference type="InterPro" id="IPR038404">
    <property type="entry name" value="TRAP_DctP_sf"/>
</dbReference>
<dbReference type="NCBIfam" id="NF037995">
    <property type="entry name" value="TRAP_S1"/>
    <property type="match status" value="1"/>
</dbReference>
<protein>
    <submittedName>
        <fullName evidence="3">Neu5Ac-binding protein</fullName>
    </submittedName>
</protein>
<keyword evidence="1 2" id="KW-0732">Signal</keyword>
<dbReference type="EMBL" id="UGSB01000001">
    <property type="protein sequence ID" value="SUA55225.1"/>
    <property type="molecule type" value="Genomic_DNA"/>
</dbReference>
<dbReference type="AlphaFoldDB" id="A0A378XHU2"/>
<sequence length="348" mass="38017">MLHKRILSAAFFVAASCSAMGVQAQTITLKVAHFLPPSAPGHTKFIVPWCEKIKAESNGELECQIYPAMQLGGTPVQLFNQARDGVADIVWTLPGYTAGRFPITEVFELPFITTTHEPSSMALWDFVNENAINEYRGVKLIGTWVNGANQLHMRDKAINSLADLSGLKVRAPSRLGNRVLSSLGATPVGMPVPQMAESLSRGVIDGALVPWEVLPATKAHELTKYHTDTALGQTMTTATMVYVMNEKRYKALPEHLQKVIDDNSGRDVSAWISAQYREADAGGKAAAEERGNQVILLSEEETEKWKQATAVVIEEWVKELGSKGKKGGQQLVDEARALVNKYTGETAN</sequence>
<reference evidence="3 4" key="1">
    <citation type="submission" date="2018-06" db="EMBL/GenBank/DDBJ databases">
        <authorList>
            <consortium name="Pathogen Informatics"/>
            <person name="Doyle S."/>
        </authorList>
    </citation>
    <scope>NUCLEOTIDE SEQUENCE [LARGE SCALE GENOMIC DNA]</scope>
    <source>
        <strain evidence="3 4">NCTC11997</strain>
    </source>
</reference>
<dbReference type="Gene3D" id="3.40.190.170">
    <property type="entry name" value="Bacterial extracellular solute-binding protein, family 7"/>
    <property type="match status" value="1"/>
</dbReference>
<dbReference type="Proteomes" id="UP000254603">
    <property type="component" value="Unassembled WGS sequence"/>
</dbReference>
<dbReference type="CDD" id="cd13665">
    <property type="entry name" value="PBP2_TRAP_Dctp3_4"/>
    <property type="match status" value="1"/>
</dbReference>
<name>A0A378XHU2_9BURK</name>
<feature type="chain" id="PRO_5017036489" evidence="2">
    <location>
        <begin position="25"/>
        <end position="348"/>
    </location>
</feature>
<accession>A0A378XHU2</accession>
<organism evidence="3 4">
    <name type="scientific">Oligella ureolytica</name>
    <dbReference type="NCBI Taxonomy" id="90244"/>
    <lineage>
        <taxon>Bacteria</taxon>
        <taxon>Pseudomonadati</taxon>
        <taxon>Pseudomonadota</taxon>
        <taxon>Betaproteobacteria</taxon>
        <taxon>Burkholderiales</taxon>
        <taxon>Alcaligenaceae</taxon>
        <taxon>Oligella</taxon>
    </lineage>
</organism>
<dbReference type="PANTHER" id="PTHR33376">
    <property type="match status" value="1"/>
</dbReference>
<evidence type="ECO:0000313" key="4">
    <source>
        <dbReference type="Proteomes" id="UP000254603"/>
    </source>
</evidence>
<gene>
    <name evidence="3" type="primary">siaP</name>
    <name evidence="3" type="ORF">NCTC11997_01746</name>
</gene>
<dbReference type="STRING" id="1122619.GCA_000373745_02300"/>
<feature type="signal peptide" evidence="2">
    <location>
        <begin position="1"/>
        <end position="24"/>
    </location>
</feature>
<dbReference type="InterPro" id="IPR018389">
    <property type="entry name" value="DctP_fam"/>
</dbReference>
<dbReference type="OrthoDB" id="9177965at2"/>
<dbReference type="SUPFAM" id="SSF53850">
    <property type="entry name" value="Periplasmic binding protein-like II"/>
    <property type="match status" value="1"/>
</dbReference>
<dbReference type="GO" id="GO:0055085">
    <property type="term" value="P:transmembrane transport"/>
    <property type="evidence" value="ECO:0007669"/>
    <property type="project" value="InterPro"/>
</dbReference>
<evidence type="ECO:0000256" key="1">
    <source>
        <dbReference type="ARBA" id="ARBA00022729"/>
    </source>
</evidence>
<dbReference type="PROSITE" id="PS51257">
    <property type="entry name" value="PROKAR_LIPOPROTEIN"/>
    <property type="match status" value="1"/>
</dbReference>
<dbReference type="PANTHER" id="PTHR33376:SF15">
    <property type="entry name" value="BLL6794 PROTEIN"/>
    <property type="match status" value="1"/>
</dbReference>